<dbReference type="InterPro" id="IPR047838">
    <property type="entry name" value="STM4013-like"/>
</dbReference>
<gene>
    <name evidence="2" type="ORF">BN4615_P2257</name>
</gene>
<dbReference type="Pfam" id="PF00884">
    <property type="entry name" value="Sulfatase"/>
    <property type="match status" value="1"/>
</dbReference>
<dbReference type="InterPro" id="IPR000917">
    <property type="entry name" value="Sulfatase_N"/>
</dbReference>
<dbReference type="InterPro" id="IPR017850">
    <property type="entry name" value="Alkaline_phosphatase_core_sf"/>
</dbReference>
<proteinExistence type="predicted"/>
<reference evidence="2" key="1">
    <citation type="submission" date="2016-04" db="EMBL/GenBank/DDBJ databases">
        <authorList>
            <person name="Evans L.H."/>
            <person name="Alamgir A."/>
            <person name="Owens N."/>
            <person name="Weber N.D."/>
            <person name="Virtaneva K."/>
            <person name="Barbian K."/>
            <person name="Babar A."/>
            <person name="Rosenke K."/>
        </authorList>
    </citation>
    <scope>NUCLEOTIDE SEQUENCE</scope>
    <source>
        <strain evidence="2">Nono1</strain>
    </source>
</reference>
<organism evidence="2">
    <name type="scientific">Nonomuraea gerenzanensis</name>
    <dbReference type="NCBI Taxonomy" id="93944"/>
    <lineage>
        <taxon>Bacteria</taxon>
        <taxon>Bacillati</taxon>
        <taxon>Actinomycetota</taxon>
        <taxon>Actinomycetes</taxon>
        <taxon>Streptosporangiales</taxon>
        <taxon>Streptosporangiaceae</taxon>
        <taxon>Nonomuraea</taxon>
    </lineage>
</organism>
<dbReference type="NCBIfam" id="NF038075">
    <property type="entry name" value="fam_STM4013"/>
    <property type="match status" value="1"/>
</dbReference>
<feature type="domain" description="Sulfatase N-terminal" evidence="1">
    <location>
        <begin position="63"/>
        <end position="269"/>
    </location>
</feature>
<evidence type="ECO:0000259" key="1">
    <source>
        <dbReference type="Pfam" id="PF00884"/>
    </source>
</evidence>
<dbReference type="Gene3D" id="3.40.720.10">
    <property type="entry name" value="Alkaline Phosphatase, subunit A"/>
    <property type="match status" value="1"/>
</dbReference>
<name>A0A1M4E1T4_9ACTN</name>
<evidence type="ECO:0000313" key="2">
    <source>
        <dbReference type="EMBL" id="SBO92743.1"/>
    </source>
</evidence>
<accession>A0A1M4E1T4</accession>
<dbReference type="EMBL" id="LT559118">
    <property type="protein sequence ID" value="SBO92743.1"/>
    <property type="molecule type" value="Genomic_DNA"/>
</dbReference>
<dbReference type="SUPFAM" id="SSF53649">
    <property type="entry name" value="Alkaline phosphatase-like"/>
    <property type="match status" value="1"/>
</dbReference>
<protein>
    <recommendedName>
        <fullName evidence="1">Sulfatase N-terminal domain-containing protein</fullName>
    </recommendedName>
</protein>
<sequence>MDMNETGPTRALGMNETGPTRALDMNTIVGSHDILLVTLDTLRYDVAAAQAEAGLLPGLLPPGVRWERRHSPGSFTYAAHAALFAGFLPTPVTPGPHPRLFAATFPGSETTAAGTWVFDAPDLPAGLARAGYHTVCIGGVGFFNKLTPLGSALPGLFAESHWEPEFGVTNPASLEHQIDRAAEVLTRVPGPVMLFLNVSALHQPNHFYLPGATGDSLDSHAAALRYVDRHIGRLYALMRRRRPCLAIVCSDHGTAYGEDGHAGHRIGHEVVWTVPYTHFVLESHAAV</sequence>
<dbReference type="AlphaFoldDB" id="A0A1M4E1T4"/>